<keyword evidence="1" id="KW-1133">Transmembrane helix</keyword>
<dbReference type="InterPro" id="IPR012902">
    <property type="entry name" value="N_methyl_site"/>
</dbReference>
<dbReference type="InterPro" id="IPR011453">
    <property type="entry name" value="DUF1559"/>
</dbReference>
<evidence type="ECO:0000256" key="1">
    <source>
        <dbReference type="SAM" id="Phobius"/>
    </source>
</evidence>
<dbReference type="Gene3D" id="3.30.700.10">
    <property type="entry name" value="Glycoprotein, Type 4 Pilin"/>
    <property type="match status" value="1"/>
</dbReference>
<organism evidence="3 4">
    <name type="scientific">Calycomorphotria hydatis</name>
    <dbReference type="NCBI Taxonomy" id="2528027"/>
    <lineage>
        <taxon>Bacteria</taxon>
        <taxon>Pseudomonadati</taxon>
        <taxon>Planctomycetota</taxon>
        <taxon>Planctomycetia</taxon>
        <taxon>Planctomycetales</taxon>
        <taxon>Planctomycetaceae</taxon>
        <taxon>Calycomorphotria</taxon>
    </lineage>
</organism>
<dbReference type="PANTHER" id="PTHR30093">
    <property type="entry name" value="GENERAL SECRETION PATHWAY PROTEIN G"/>
    <property type="match status" value="1"/>
</dbReference>
<dbReference type="NCBIfam" id="TIGR02532">
    <property type="entry name" value="IV_pilin_GFxxxE"/>
    <property type="match status" value="1"/>
</dbReference>
<protein>
    <submittedName>
        <fullName evidence="3">Type II secretion system protein G</fullName>
    </submittedName>
</protein>
<evidence type="ECO:0000313" key="3">
    <source>
        <dbReference type="EMBL" id="QDT63882.1"/>
    </source>
</evidence>
<keyword evidence="1" id="KW-0812">Transmembrane</keyword>
<name>A0A517T674_9PLAN</name>
<dbReference type="Pfam" id="PF07963">
    <property type="entry name" value="N_methyl"/>
    <property type="match status" value="1"/>
</dbReference>
<dbReference type="OrthoDB" id="209833at2"/>
<keyword evidence="4" id="KW-1185">Reference proteome</keyword>
<dbReference type="EMBL" id="CP036316">
    <property type="protein sequence ID" value="QDT63882.1"/>
    <property type="molecule type" value="Genomic_DNA"/>
</dbReference>
<feature type="domain" description="DUF1559" evidence="2">
    <location>
        <begin position="39"/>
        <end position="304"/>
    </location>
</feature>
<dbReference type="Proteomes" id="UP000319976">
    <property type="component" value="Chromosome"/>
</dbReference>
<dbReference type="RefSeq" id="WP_145260537.1">
    <property type="nucleotide sequence ID" value="NZ_CP036316.1"/>
</dbReference>
<feature type="transmembrane region" description="Helical" evidence="1">
    <location>
        <begin position="20"/>
        <end position="38"/>
    </location>
</feature>
<dbReference type="InterPro" id="IPR027558">
    <property type="entry name" value="Pre_pil_HX9DG_C"/>
</dbReference>
<dbReference type="NCBIfam" id="TIGR04294">
    <property type="entry name" value="pre_pil_HX9DG"/>
    <property type="match status" value="1"/>
</dbReference>
<evidence type="ECO:0000313" key="4">
    <source>
        <dbReference type="Proteomes" id="UP000319976"/>
    </source>
</evidence>
<dbReference type="SUPFAM" id="SSF54523">
    <property type="entry name" value="Pili subunits"/>
    <property type="match status" value="1"/>
</dbReference>
<dbReference type="InterPro" id="IPR045584">
    <property type="entry name" value="Pilin-like"/>
</dbReference>
<accession>A0A517T674</accession>
<sequence>MTRIFHAQSRRENGFTLIELLVVIAIIAVLIALLLPAVQQAREAARRTQCKNNLKQLGLALHNYHDAHHSFPPGYVAQTPRIEPSGNWSWGAMLLPQLEQSALYTNLDVGDTPLRLALKDSAKLELMKKPLTMFRCPSDTGPQLNTSRTQWSTTPARVYELLAMSNYLASNSSRSVCNDEGIGGGLCSTTGSGADGVFYRDSKIRFRDITDGTSNTIAFGERAYSLRDASGTEHICDAGTVFGVNGDLEDNNNGGLSDSLGSTEFLLNEAASLCARAYSSNHVGGVQFVFCDGSVHFISENIDHDAQAGGTGATPPNTLLEFLVCKNDGNAVGDF</sequence>
<dbReference type="Pfam" id="PF07596">
    <property type="entry name" value="SBP_bac_10"/>
    <property type="match status" value="1"/>
</dbReference>
<dbReference type="AlphaFoldDB" id="A0A517T674"/>
<reference evidence="3 4" key="1">
    <citation type="submission" date="2019-02" db="EMBL/GenBank/DDBJ databases">
        <title>Deep-cultivation of Planctomycetes and their phenomic and genomic characterization uncovers novel biology.</title>
        <authorList>
            <person name="Wiegand S."/>
            <person name="Jogler M."/>
            <person name="Boedeker C."/>
            <person name="Pinto D."/>
            <person name="Vollmers J."/>
            <person name="Rivas-Marin E."/>
            <person name="Kohn T."/>
            <person name="Peeters S.H."/>
            <person name="Heuer A."/>
            <person name="Rast P."/>
            <person name="Oberbeckmann S."/>
            <person name="Bunk B."/>
            <person name="Jeske O."/>
            <person name="Meyerdierks A."/>
            <person name="Storesund J.E."/>
            <person name="Kallscheuer N."/>
            <person name="Luecker S."/>
            <person name="Lage O.M."/>
            <person name="Pohl T."/>
            <person name="Merkel B.J."/>
            <person name="Hornburger P."/>
            <person name="Mueller R.-W."/>
            <person name="Bruemmer F."/>
            <person name="Labrenz M."/>
            <person name="Spormann A.M."/>
            <person name="Op den Camp H."/>
            <person name="Overmann J."/>
            <person name="Amann R."/>
            <person name="Jetten M.S.M."/>
            <person name="Mascher T."/>
            <person name="Medema M.H."/>
            <person name="Devos D.P."/>
            <person name="Kaster A.-K."/>
            <person name="Ovreas L."/>
            <person name="Rohde M."/>
            <person name="Galperin M.Y."/>
            <person name="Jogler C."/>
        </authorList>
    </citation>
    <scope>NUCLEOTIDE SEQUENCE [LARGE SCALE GENOMIC DNA]</scope>
    <source>
        <strain evidence="3 4">V22</strain>
    </source>
</reference>
<dbReference type="KEGG" id="chya:V22_11080"/>
<gene>
    <name evidence="3" type="primary">xcpT_15</name>
    <name evidence="3" type="ORF">V22_11080</name>
</gene>
<keyword evidence="1" id="KW-0472">Membrane</keyword>
<proteinExistence type="predicted"/>
<dbReference type="PANTHER" id="PTHR30093:SF2">
    <property type="entry name" value="TYPE II SECRETION SYSTEM PROTEIN H"/>
    <property type="match status" value="1"/>
</dbReference>
<evidence type="ECO:0000259" key="2">
    <source>
        <dbReference type="Pfam" id="PF07596"/>
    </source>
</evidence>